<dbReference type="AlphaFoldDB" id="A0A0C3A237"/>
<dbReference type="Pfam" id="PF25886">
    <property type="entry name" value="Msy1"/>
    <property type="match status" value="1"/>
</dbReference>
<proteinExistence type="predicted"/>
<dbReference type="InterPro" id="IPR058650">
    <property type="entry name" value="Msy1/2-like"/>
</dbReference>
<feature type="region of interest" description="Disordered" evidence="1">
    <location>
        <begin position="63"/>
        <end position="87"/>
    </location>
</feature>
<evidence type="ECO:0000313" key="3">
    <source>
        <dbReference type="EMBL" id="KIM67723.1"/>
    </source>
</evidence>
<protein>
    <recommendedName>
        <fullName evidence="2">Mechanosensitive ion channel protein Msy1/2-like transmembrane domain-containing protein</fullName>
    </recommendedName>
</protein>
<accession>A0A0C3A237</accession>
<dbReference type="Proteomes" id="UP000053989">
    <property type="component" value="Unassembled WGS sequence"/>
</dbReference>
<sequence length="441" mass="49971">MSLKLSFPNESAFTTRHDSQDFYDSPVWTPFRPPSGYIEVVSASPVELCSPSREKLLSDASEPVITHRQNSQPSSGSEQNAKQSASQKPIVHYLGNKLKLKMKTGVETKIEEEEAKFEKQAPVSAETGHFPLLHSHRISLTQLTTDAILLRMLFWAATSIVISWVLVAMSVDVIPVIIRILISLSWGHVESEEVKTRIELYNSVKDIFKPVLYAFSAWISWVILFENILHLNNPSSDVQSYAAYTGRAPFAFHRTAFRERLDELGLGLRVIEQLRNYKPRHRHRKSISHTPMFSARSLMMPFTEKDGFNFPGSCQHAEKPVHSINDGSDVEIEDKSRKGKGKHKPKESKALTNAQQDEEVVPPSSNESLHKRMIASLHDIHMRDGTVVAKHACRTSFAPLALQSKKIRYFFFIVHVKILQCVCTFDHEMPMMSQVASLPLK</sequence>
<organism evidence="3 4">
    <name type="scientific">Scleroderma citrinum Foug A</name>
    <dbReference type="NCBI Taxonomy" id="1036808"/>
    <lineage>
        <taxon>Eukaryota</taxon>
        <taxon>Fungi</taxon>
        <taxon>Dikarya</taxon>
        <taxon>Basidiomycota</taxon>
        <taxon>Agaricomycotina</taxon>
        <taxon>Agaricomycetes</taxon>
        <taxon>Agaricomycetidae</taxon>
        <taxon>Boletales</taxon>
        <taxon>Sclerodermatineae</taxon>
        <taxon>Sclerodermataceae</taxon>
        <taxon>Scleroderma</taxon>
    </lineage>
</organism>
<reference evidence="4" key="2">
    <citation type="submission" date="2015-01" db="EMBL/GenBank/DDBJ databases">
        <title>Evolutionary Origins and Diversification of the Mycorrhizal Mutualists.</title>
        <authorList>
            <consortium name="DOE Joint Genome Institute"/>
            <consortium name="Mycorrhizal Genomics Consortium"/>
            <person name="Kohler A."/>
            <person name="Kuo A."/>
            <person name="Nagy L.G."/>
            <person name="Floudas D."/>
            <person name="Copeland A."/>
            <person name="Barry K.W."/>
            <person name="Cichocki N."/>
            <person name="Veneault-Fourrey C."/>
            <person name="LaButti K."/>
            <person name="Lindquist E.A."/>
            <person name="Lipzen A."/>
            <person name="Lundell T."/>
            <person name="Morin E."/>
            <person name="Murat C."/>
            <person name="Riley R."/>
            <person name="Ohm R."/>
            <person name="Sun H."/>
            <person name="Tunlid A."/>
            <person name="Henrissat B."/>
            <person name="Grigoriev I.V."/>
            <person name="Hibbett D.S."/>
            <person name="Martin F."/>
        </authorList>
    </citation>
    <scope>NUCLEOTIDE SEQUENCE [LARGE SCALE GENOMIC DNA]</scope>
    <source>
        <strain evidence="4">Foug A</strain>
    </source>
</reference>
<feature type="compositionally biased region" description="Basic residues" evidence="1">
    <location>
        <begin position="337"/>
        <end position="346"/>
    </location>
</feature>
<feature type="domain" description="Mechanosensitive ion channel protein Msy1/2-like transmembrane" evidence="2">
    <location>
        <begin position="149"/>
        <end position="244"/>
    </location>
</feature>
<dbReference type="InParanoid" id="A0A0C3A237"/>
<evidence type="ECO:0000256" key="1">
    <source>
        <dbReference type="SAM" id="MobiDB-lite"/>
    </source>
</evidence>
<keyword evidence="4" id="KW-1185">Reference proteome</keyword>
<dbReference type="HOGENOM" id="CLU_621362_0_0_1"/>
<gene>
    <name evidence="3" type="ORF">SCLCIDRAFT_20757</name>
</gene>
<reference evidence="3 4" key="1">
    <citation type="submission" date="2014-04" db="EMBL/GenBank/DDBJ databases">
        <authorList>
            <consortium name="DOE Joint Genome Institute"/>
            <person name="Kuo A."/>
            <person name="Kohler A."/>
            <person name="Nagy L.G."/>
            <person name="Floudas D."/>
            <person name="Copeland A."/>
            <person name="Barry K.W."/>
            <person name="Cichocki N."/>
            <person name="Veneault-Fourrey C."/>
            <person name="LaButti K."/>
            <person name="Lindquist E.A."/>
            <person name="Lipzen A."/>
            <person name="Lundell T."/>
            <person name="Morin E."/>
            <person name="Murat C."/>
            <person name="Sun H."/>
            <person name="Tunlid A."/>
            <person name="Henrissat B."/>
            <person name="Grigoriev I.V."/>
            <person name="Hibbett D.S."/>
            <person name="Martin F."/>
            <person name="Nordberg H.P."/>
            <person name="Cantor M.N."/>
            <person name="Hua S.X."/>
        </authorList>
    </citation>
    <scope>NUCLEOTIDE SEQUENCE [LARGE SCALE GENOMIC DNA]</scope>
    <source>
        <strain evidence="3 4">Foug A</strain>
    </source>
</reference>
<evidence type="ECO:0000259" key="2">
    <source>
        <dbReference type="Pfam" id="PF25886"/>
    </source>
</evidence>
<evidence type="ECO:0000313" key="4">
    <source>
        <dbReference type="Proteomes" id="UP000053989"/>
    </source>
</evidence>
<feature type="region of interest" description="Disordered" evidence="1">
    <location>
        <begin position="318"/>
        <end position="368"/>
    </location>
</feature>
<feature type="compositionally biased region" description="Polar residues" evidence="1">
    <location>
        <begin position="67"/>
        <end position="87"/>
    </location>
</feature>
<feature type="region of interest" description="Disordered" evidence="1">
    <location>
        <begin position="1"/>
        <end position="25"/>
    </location>
</feature>
<dbReference type="EMBL" id="KN822011">
    <property type="protein sequence ID" value="KIM67723.1"/>
    <property type="molecule type" value="Genomic_DNA"/>
</dbReference>
<name>A0A0C3A237_9AGAM</name>